<dbReference type="CDD" id="cd10234">
    <property type="entry name" value="ASKHA_NBD_HSP70_DnaK-like"/>
    <property type="match status" value="1"/>
</dbReference>
<evidence type="ECO:0000313" key="12">
    <source>
        <dbReference type="EMBL" id="HDY59529.1"/>
    </source>
</evidence>
<dbReference type="FunFam" id="3.30.420.40:FF:000020">
    <property type="entry name" value="Chaperone protein HscA homolog"/>
    <property type="match status" value="1"/>
</dbReference>
<dbReference type="NCBIfam" id="NF003520">
    <property type="entry name" value="PRK05183.1"/>
    <property type="match status" value="1"/>
</dbReference>
<evidence type="ECO:0000256" key="7">
    <source>
        <dbReference type="ARBA" id="ARBA00023186"/>
    </source>
</evidence>
<dbReference type="HAMAP" id="MF_00332">
    <property type="entry name" value="DnaK"/>
    <property type="match status" value="1"/>
</dbReference>
<dbReference type="GO" id="GO:0005737">
    <property type="term" value="C:cytoplasm"/>
    <property type="evidence" value="ECO:0007669"/>
    <property type="project" value="UniProtKB-ARBA"/>
</dbReference>
<name>A0A7V0Z6P1_UNCW3</name>
<evidence type="ECO:0000256" key="4">
    <source>
        <dbReference type="ARBA" id="ARBA00022741"/>
    </source>
</evidence>
<dbReference type="NCBIfam" id="NF001413">
    <property type="entry name" value="PRK00290.1"/>
    <property type="match status" value="1"/>
</dbReference>
<evidence type="ECO:0000256" key="11">
    <source>
        <dbReference type="SAM" id="MobiDB-lite"/>
    </source>
</evidence>
<evidence type="ECO:0000256" key="8">
    <source>
        <dbReference type="HAMAP-Rule" id="MF_00332"/>
    </source>
</evidence>
<evidence type="ECO:0000256" key="5">
    <source>
        <dbReference type="ARBA" id="ARBA00022840"/>
    </source>
</evidence>
<organism evidence="12">
    <name type="scientific">candidate division WOR-3 bacterium</name>
    <dbReference type="NCBI Taxonomy" id="2052148"/>
    <lineage>
        <taxon>Bacteria</taxon>
        <taxon>Bacteria division WOR-3</taxon>
    </lineage>
</organism>
<dbReference type="GO" id="GO:0051082">
    <property type="term" value="F:unfolded protein binding"/>
    <property type="evidence" value="ECO:0007669"/>
    <property type="project" value="InterPro"/>
</dbReference>
<feature type="coiled-coil region" evidence="10">
    <location>
        <begin position="503"/>
        <end position="530"/>
    </location>
</feature>
<evidence type="ECO:0000256" key="6">
    <source>
        <dbReference type="ARBA" id="ARBA00023016"/>
    </source>
</evidence>
<comment type="similarity">
    <text evidence="2 8 9">Belongs to the heat shock protein 70 family.</text>
</comment>
<feature type="region of interest" description="Disordered" evidence="11">
    <location>
        <begin position="600"/>
        <end position="638"/>
    </location>
</feature>
<keyword evidence="7 8" id="KW-0143">Chaperone</keyword>
<accession>A0A7V0Z6P1</accession>
<evidence type="ECO:0000256" key="10">
    <source>
        <dbReference type="SAM" id="Coils"/>
    </source>
</evidence>
<dbReference type="GO" id="GO:0140662">
    <property type="term" value="F:ATP-dependent protein folding chaperone"/>
    <property type="evidence" value="ECO:0007669"/>
    <property type="project" value="InterPro"/>
</dbReference>
<proteinExistence type="evidence at transcript level"/>
<dbReference type="GO" id="GO:0005524">
    <property type="term" value="F:ATP binding"/>
    <property type="evidence" value="ECO:0007669"/>
    <property type="project" value="UniProtKB-UniRule"/>
</dbReference>
<dbReference type="PRINTS" id="PR00301">
    <property type="entry name" value="HEATSHOCK70"/>
</dbReference>
<dbReference type="PROSITE" id="PS00329">
    <property type="entry name" value="HSP70_2"/>
    <property type="match status" value="1"/>
</dbReference>
<comment type="caution">
    <text evidence="12">The sequence shown here is derived from an EMBL/GenBank/DDBJ whole genome shotgun (WGS) entry which is preliminary data.</text>
</comment>
<dbReference type="FunFam" id="2.60.34.10:FF:000014">
    <property type="entry name" value="Chaperone protein DnaK HSP70"/>
    <property type="match status" value="1"/>
</dbReference>
<dbReference type="PANTHER" id="PTHR19375">
    <property type="entry name" value="HEAT SHOCK PROTEIN 70KDA"/>
    <property type="match status" value="1"/>
</dbReference>
<dbReference type="Gene3D" id="3.30.420.40">
    <property type="match status" value="2"/>
</dbReference>
<dbReference type="SUPFAM" id="SSF100920">
    <property type="entry name" value="Heat shock protein 70kD (HSP70), peptide-binding domain"/>
    <property type="match status" value="1"/>
</dbReference>
<keyword evidence="10" id="KW-0175">Coiled coil</keyword>
<dbReference type="EMBL" id="DSKY01000021">
    <property type="protein sequence ID" value="HDY59529.1"/>
    <property type="molecule type" value="Genomic_DNA"/>
</dbReference>
<dbReference type="NCBIfam" id="TIGR02350">
    <property type="entry name" value="prok_dnaK"/>
    <property type="match status" value="1"/>
</dbReference>
<dbReference type="Pfam" id="PF00012">
    <property type="entry name" value="HSP70"/>
    <property type="match status" value="1"/>
</dbReference>
<dbReference type="SUPFAM" id="SSF100934">
    <property type="entry name" value="Heat shock protein 70kD (HSP70), C-terminal subdomain"/>
    <property type="match status" value="1"/>
</dbReference>
<keyword evidence="6 8" id="KW-0346">Stress response</keyword>
<keyword evidence="4 8" id="KW-0547">Nucleotide-binding</keyword>
<reference evidence="12" key="1">
    <citation type="journal article" date="2020" name="mSystems">
        <title>Genome- and Community-Level Interaction Insights into Carbon Utilization and Element Cycling Functions of Hydrothermarchaeota in Hydrothermal Sediment.</title>
        <authorList>
            <person name="Zhou Z."/>
            <person name="Liu Y."/>
            <person name="Xu W."/>
            <person name="Pan J."/>
            <person name="Luo Z.H."/>
            <person name="Li M."/>
        </authorList>
    </citation>
    <scope>NUCLEOTIDE SEQUENCE [LARGE SCALE GENOMIC DNA]</scope>
    <source>
        <strain evidence="12">SpSt-258</strain>
    </source>
</reference>
<evidence type="ECO:0000256" key="2">
    <source>
        <dbReference type="ARBA" id="ARBA00007381"/>
    </source>
</evidence>
<evidence type="ECO:0000256" key="1">
    <source>
        <dbReference type="ARBA" id="ARBA00002290"/>
    </source>
</evidence>
<protein>
    <recommendedName>
        <fullName evidence="8">Chaperone protein DnaK</fullName>
    </recommendedName>
    <alternativeName>
        <fullName evidence="8">HSP70</fullName>
    </alternativeName>
    <alternativeName>
        <fullName evidence="8">Heat shock 70 kDa protein</fullName>
    </alternativeName>
    <alternativeName>
        <fullName evidence="8">Heat shock protein 70</fullName>
    </alternativeName>
</protein>
<sequence length="638" mass="70224">MSKIIGIDLGTTNSCVAVLEGGQPVVIPNPEGGRTTPSVVAFTKTGERLVGPLAKRQAITNPKNTIYSIKRFMGRRYTEVPQEIARVPYKVVEHTNGDAWVEVLDKRYSPPEISAMILQYLKQAAESYLGEKVTKAVITVPAYFNDSQRQATKDAGSIAGLEVLRIINEPTASSLAYGLDKKKHEKIAVYDFGGGTFDISILEIGEGVFEVLSTNGDTHLGGDDIDERIMHYIADEFMREHGIDLRKDVTALQRLKEAAEKAKCELSTIMETTISLPFIASDKDRTPLHLEMKLTRAKLESLVEDLLQRSIPPIKQALLDANLNIHDINEVVLVGGQTRMPRIQQIVKDFFGKEPHKGINPDEVVAIGAAIQGGVLAGEKKDILLLDVTPLTLGIETLGGVMTPIIPRNTTIPTKKSQIFTTAEDNQTAVTVHVLQGERPMAHQNRTLGKFDLYGIPPAPRGIPQIEVAFDIDADGILHVSAKDLGTGKEQKIRITASSGLTKEEIDKMMKEAEAHAAEDRRQRELIEARNKADSVIYSVEKTLKEYGEKISFEERSEIGKKLEVLKQKKDSNDVNAIHQAIDDLQQAVYKLSEAVYREAATRAKQPGPSEPPPQEPKPEEGQPGGADYRVVDDEGNK</sequence>
<dbReference type="SUPFAM" id="SSF53067">
    <property type="entry name" value="Actin-like ATPase domain"/>
    <property type="match status" value="2"/>
</dbReference>
<keyword evidence="3 8" id="KW-0597">Phosphoprotein</keyword>
<dbReference type="FunFam" id="3.90.640.10:FF:000003">
    <property type="entry name" value="Molecular chaperone DnaK"/>
    <property type="match status" value="1"/>
</dbReference>
<feature type="coiled-coil region" evidence="10">
    <location>
        <begin position="245"/>
        <end position="272"/>
    </location>
</feature>
<dbReference type="PROSITE" id="PS01036">
    <property type="entry name" value="HSP70_3"/>
    <property type="match status" value="1"/>
</dbReference>
<dbReference type="InterPro" id="IPR029048">
    <property type="entry name" value="HSP70_C_sf"/>
</dbReference>
<dbReference type="FunFam" id="1.20.1270.10:FF:000001">
    <property type="entry name" value="Molecular chaperone DnaK"/>
    <property type="match status" value="1"/>
</dbReference>
<comment type="function">
    <text evidence="1 8">Acts as a chaperone.</text>
</comment>
<comment type="induction">
    <text evidence="8">By stress conditions e.g. heat shock.</text>
</comment>
<dbReference type="AlphaFoldDB" id="A0A7V0Z6P1"/>
<dbReference type="Gene3D" id="3.90.640.10">
    <property type="entry name" value="Actin, Chain A, domain 4"/>
    <property type="match status" value="1"/>
</dbReference>
<evidence type="ECO:0000256" key="3">
    <source>
        <dbReference type="ARBA" id="ARBA00022553"/>
    </source>
</evidence>
<dbReference type="InterPro" id="IPR012725">
    <property type="entry name" value="Chaperone_DnaK"/>
</dbReference>
<dbReference type="InterPro" id="IPR029047">
    <property type="entry name" value="HSP70_peptide-bd_sf"/>
</dbReference>
<dbReference type="Gene3D" id="2.60.34.10">
    <property type="entry name" value="Substrate Binding Domain Of DNAk, Chain A, domain 1"/>
    <property type="match status" value="1"/>
</dbReference>
<gene>
    <name evidence="8 12" type="primary">dnaK</name>
    <name evidence="12" type="ORF">ENP86_08265</name>
</gene>
<dbReference type="Gene3D" id="1.20.1270.10">
    <property type="match status" value="1"/>
</dbReference>
<dbReference type="FunFam" id="3.30.420.40:FF:000004">
    <property type="entry name" value="Molecular chaperone DnaK"/>
    <property type="match status" value="1"/>
</dbReference>
<evidence type="ECO:0000256" key="9">
    <source>
        <dbReference type="RuleBase" id="RU003322"/>
    </source>
</evidence>
<dbReference type="InterPro" id="IPR013126">
    <property type="entry name" value="Hsp_70_fam"/>
</dbReference>
<keyword evidence="5 8" id="KW-0067">ATP-binding</keyword>
<dbReference type="PROSITE" id="PS00297">
    <property type="entry name" value="HSP70_1"/>
    <property type="match status" value="1"/>
</dbReference>
<dbReference type="InterPro" id="IPR018181">
    <property type="entry name" value="Heat_shock_70_CS"/>
</dbReference>
<dbReference type="InterPro" id="IPR043129">
    <property type="entry name" value="ATPase_NBD"/>
</dbReference>
<feature type="modified residue" description="Phosphothreonine; by autocatalysis" evidence="8">
    <location>
        <position position="196"/>
    </location>
</feature>